<reference evidence="1" key="1">
    <citation type="submission" date="2020-07" db="EMBL/GenBank/DDBJ databases">
        <title>Huge and variable diversity of episymbiotic CPR bacteria and DPANN archaea in groundwater ecosystems.</title>
        <authorList>
            <person name="He C.Y."/>
            <person name="Keren R."/>
            <person name="Whittaker M."/>
            <person name="Farag I.F."/>
            <person name="Doudna J."/>
            <person name="Cate J.H.D."/>
            <person name="Banfield J.F."/>
        </authorList>
    </citation>
    <scope>NUCLEOTIDE SEQUENCE</scope>
    <source>
        <strain evidence="1">NC_groundwater_1296_Ag_S-0.2um_52_80</strain>
    </source>
</reference>
<organism evidence="1 2">
    <name type="scientific">Candidatus Iainarchaeum sp</name>
    <dbReference type="NCBI Taxonomy" id="3101447"/>
    <lineage>
        <taxon>Archaea</taxon>
        <taxon>Candidatus Iainarchaeota</taxon>
        <taxon>Candidatus Iainarchaeia</taxon>
        <taxon>Candidatus Iainarchaeales</taxon>
        <taxon>Candidatus Iainarchaeaceae</taxon>
        <taxon>Candidatus Iainarchaeum</taxon>
    </lineage>
</organism>
<evidence type="ECO:0000313" key="2">
    <source>
        <dbReference type="Proteomes" id="UP000732298"/>
    </source>
</evidence>
<sequence>MKAVRAILAAVAFEVPTRVNSLAKSRSHDKLRLHMLINFAPFIKNFLDLIAGAKGCRMVIVWLALCPSLHFSASQWPPLSGPMRFIVISYIVVSTAAGNSPKNGKELLAVQ</sequence>
<evidence type="ECO:0000313" key="1">
    <source>
        <dbReference type="EMBL" id="MBI4209943.1"/>
    </source>
</evidence>
<gene>
    <name evidence="1" type="ORF">HY544_00350</name>
</gene>
<name>A0A8T3YI55_9ARCH</name>
<dbReference type="Proteomes" id="UP000732298">
    <property type="component" value="Unassembled WGS sequence"/>
</dbReference>
<protein>
    <submittedName>
        <fullName evidence="1">Uncharacterized protein</fullName>
    </submittedName>
</protein>
<dbReference type="EMBL" id="JACQPB010000002">
    <property type="protein sequence ID" value="MBI4209943.1"/>
    <property type="molecule type" value="Genomic_DNA"/>
</dbReference>
<dbReference type="AlphaFoldDB" id="A0A8T3YI55"/>
<proteinExistence type="predicted"/>
<accession>A0A8T3YI55</accession>
<comment type="caution">
    <text evidence="1">The sequence shown here is derived from an EMBL/GenBank/DDBJ whole genome shotgun (WGS) entry which is preliminary data.</text>
</comment>